<reference evidence="2 3" key="1">
    <citation type="submission" date="2019-09" db="EMBL/GenBank/DDBJ databases">
        <title>A chromosome-level genome assembly of the Chinese tupelo Nyssa sinensis.</title>
        <authorList>
            <person name="Yang X."/>
            <person name="Kang M."/>
            <person name="Yang Y."/>
            <person name="Xiong H."/>
            <person name="Wang M."/>
            <person name="Zhang Z."/>
            <person name="Wang Z."/>
            <person name="Wu H."/>
            <person name="Ma T."/>
            <person name="Liu J."/>
            <person name="Xi Z."/>
        </authorList>
    </citation>
    <scope>NUCLEOTIDE SEQUENCE [LARGE SCALE GENOMIC DNA]</scope>
    <source>
        <strain evidence="2">J267</strain>
        <tissue evidence="2">Leaf</tissue>
    </source>
</reference>
<proteinExistence type="predicted"/>
<evidence type="ECO:0000256" key="1">
    <source>
        <dbReference type="SAM" id="MobiDB-lite"/>
    </source>
</evidence>
<evidence type="ECO:0000313" key="3">
    <source>
        <dbReference type="Proteomes" id="UP000325577"/>
    </source>
</evidence>
<evidence type="ECO:0000313" key="2">
    <source>
        <dbReference type="EMBL" id="KAA8544506.1"/>
    </source>
</evidence>
<protein>
    <submittedName>
        <fullName evidence="2">Uncharacterized protein</fullName>
    </submittedName>
</protein>
<organism evidence="2 3">
    <name type="scientific">Nyssa sinensis</name>
    <dbReference type="NCBI Taxonomy" id="561372"/>
    <lineage>
        <taxon>Eukaryota</taxon>
        <taxon>Viridiplantae</taxon>
        <taxon>Streptophyta</taxon>
        <taxon>Embryophyta</taxon>
        <taxon>Tracheophyta</taxon>
        <taxon>Spermatophyta</taxon>
        <taxon>Magnoliopsida</taxon>
        <taxon>eudicotyledons</taxon>
        <taxon>Gunneridae</taxon>
        <taxon>Pentapetalae</taxon>
        <taxon>asterids</taxon>
        <taxon>Cornales</taxon>
        <taxon>Nyssaceae</taxon>
        <taxon>Nyssa</taxon>
    </lineage>
</organism>
<gene>
    <name evidence="2" type="ORF">F0562_022454</name>
</gene>
<accession>A0A5J5BP95</accession>
<sequence length="104" mass="11652">MTRISVQQGSVGSSSNRTDEELEEVQELVVMDDLLEYSGSGAENKEKIDDLLPENLLSDRNDDDIVESEKTKKLNNVDSGDLVKHVGGFTGLRNRMIRRCQLKV</sequence>
<keyword evidence="3" id="KW-1185">Reference proteome</keyword>
<name>A0A5J5BP95_9ASTE</name>
<dbReference type="Proteomes" id="UP000325577">
    <property type="component" value="Linkage Group LG11"/>
</dbReference>
<dbReference type="AlphaFoldDB" id="A0A5J5BP95"/>
<dbReference type="EMBL" id="CM018034">
    <property type="protein sequence ID" value="KAA8544506.1"/>
    <property type="molecule type" value="Genomic_DNA"/>
</dbReference>
<feature type="region of interest" description="Disordered" evidence="1">
    <location>
        <begin position="1"/>
        <end position="22"/>
    </location>
</feature>
<feature type="compositionally biased region" description="Low complexity" evidence="1">
    <location>
        <begin position="1"/>
        <end position="15"/>
    </location>
</feature>